<reference evidence="9" key="1">
    <citation type="submission" date="2022-08" db="EMBL/GenBank/DDBJ databases">
        <title>Complete genome of Mycoplasma iguanae type strain 2327.</title>
        <authorList>
            <person name="Spergser J."/>
        </authorList>
    </citation>
    <scope>NUCLEOTIDE SEQUENCE</scope>
    <source>
        <strain evidence="9">2327</strain>
    </source>
</reference>
<feature type="compositionally biased region" description="Basic and acidic residues" evidence="8">
    <location>
        <begin position="99"/>
        <end position="117"/>
    </location>
</feature>
<dbReference type="InterPro" id="IPR012677">
    <property type="entry name" value="Nucleotide-bd_a/b_plait_sf"/>
</dbReference>
<proteinExistence type="inferred from homology"/>
<dbReference type="InterPro" id="IPR012678">
    <property type="entry name" value="Ribosomal_uL23/eL15/eS24_sf"/>
</dbReference>
<evidence type="ECO:0000256" key="2">
    <source>
        <dbReference type="ARBA" id="ARBA00022730"/>
    </source>
</evidence>
<comment type="function">
    <text evidence="6">One of the early assembly proteins it binds 23S rRNA. One of the proteins that surrounds the polypeptide exit tunnel on the outside of the ribosome. Forms the main docking site for trigger factor binding to the ribosome.</text>
</comment>
<dbReference type="InterPro" id="IPR013025">
    <property type="entry name" value="Ribosomal_uL23-like"/>
</dbReference>
<comment type="similarity">
    <text evidence="1 6 7">Belongs to the universal ribosomal protein uL23 family.</text>
</comment>
<comment type="subunit">
    <text evidence="6">Part of the 50S ribosomal subunit. Contacts protein L29, and trigger factor when it is bound to the ribosome.</text>
</comment>
<evidence type="ECO:0000256" key="3">
    <source>
        <dbReference type="ARBA" id="ARBA00022884"/>
    </source>
</evidence>
<dbReference type="GO" id="GO:0005840">
    <property type="term" value="C:ribosome"/>
    <property type="evidence" value="ECO:0007669"/>
    <property type="project" value="UniProtKB-KW"/>
</dbReference>
<dbReference type="EMBL" id="CP102734">
    <property type="protein sequence ID" value="UVD81780.1"/>
    <property type="molecule type" value="Genomic_DNA"/>
</dbReference>
<keyword evidence="10" id="KW-1185">Reference proteome</keyword>
<sequence length="134" mass="15104">MNVNQVIKRPILTEKTYEQMPLGVYTFAVDKKTNKVEVKKAVEFIFDVKVESVNIFNVAKKPKKLGRFQGFTTSYKKAIVKLAEGHSIQLFEDETIETNEEKATPKAVEEKKPSAAEEKAAAKIAEKLAKAEEK</sequence>
<protein>
    <recommendedName>
        <fullName evidence="6">Large ribosomal subunit protein uL23</fullName>
    </recommendedName>
</protein>
<dbReference type="Proteomes" id="UP001059252">
    <property type="component" value="Chromosome"/>
</dbReference>
<name>A0ABY5RAZ2_9MOLU</name>
<dbReference type="Gene3D" id="3.30.70.330">
    <property type="match status" value="1"/>
</dbReference>
<keyword evidence="2 6" id="KW-0699">rRNA-binding</keyword>
<evidence type="ECO:0000313" key="9">
    <source>
        <dbReference type="EMBL" id="UVD81780.1"/>
    </source>
</evidence>
<dbReference type="SUPFAM" id="SSF54189">
    <property type="entry name" value="Ribosomal proteins S24e, L23 and L15e"/>
    <property type="match status" value="1"/>
</dbReference>
<dbReference type="HAMAP" id="MF_01369_B">
    <property type="entry name" value="Ribosomal_uL23_B"/>
    <property type="match status" value="1"/>
</dbReference>
<dbReference type="InterPro" id="IPR001014">
    <property type="entry name" value="Ribosomal_uL23_CS"/>
</dbReference>
<evidence type="ECO:0000256" key="4">
    <source>
        <dbReference type="ARBA" id="ARBA00022980"/>
    </source>
</evidence>
<dbReference type="NCBIfam" id="NF008919">
    <property type="entry name" value="PRK12280.1-3"/>
    <property type="match status" value="1"/>
</dbReference>
<dbReference type="NCBIfam" id="NF004363">
    <property type="entry name" value="PRK05738.2-4"/>
    <property type="match status" value="1"/>
</dbReference>
<accession>A0ABY5RAZ2</accession>
<evidence type="ECO:0000256" key="7">
    <source>
        <dbReference type="RuleBase" id="RU003934"/>
    </source>
</evidence>
<dbReference type="PANTHER" id="PTHR11620">
    <property type="entry name" value="60S RIBOSOMAL PROTEIN L23A"/>
    <property type="match status" value="1"/>
</dbReference>
<dbReference type="RefSeq" id="WP_258210954.1">
    <property type="nucleotide sequence ID" value="NZ_CP102734.1"/>
</dbReference>
<keyword evidence="3 6" id="KW-0694">RNA-binding</keyword>
<evidence type="ECO:0000313" key="10">
    <source>
        <dbReference type="Proteomes" id="UP001059252"/>
    </source>
</evidence>
<organism evidence="9 10">
    <name type="scientific">Mycoplasma iguanae</name>
    <dbReference type="NCBI Taxonomy" id="292461"/>
    <lineage>
        <taxon>Bacteria</taxon>
        <taxon>Bacillati</taxon>
        <taxon>Mycoplasmatota</taxon>
        <taxon>Mollicutes</taxon>
        <taxon>Mycoplasmataceae</taxon>
        <taxon>Mycoplasma</taxon>
    </lineage>
</organism>
<gene>
    <name evidence="6 9" type="primary">rplW</name>
    <name evidence="9" type="ORF">NV226_00470</name>
</gene>
<dbReference type="Pfam" id="PF00276">
    <property type="entry name" value="Ribosomal_L23"/>
    <property type="match status" value="1"/>
</dbReference>
<keyword evidence="5 6" id="KW-0687">Ribonucleoprotein</keyword>
<dbReference type="PROSITE" id="PS00050">
    <property type="entry name" value="RIBOSOMAL_L23"/>
    <property type="match status" value="1"/>
</dbReference>
<evidence type="ECO:0000256" key="1">
    <source>
        <dbReference type="ARBA" id="ARBA00006700"/>
    </source>
</evidence>
<evidence type="ECO:0000256" key="8">
    <source>
        <dbReference type="SAM" id="MobiDB-lite"/>
    </source>
</evidence>
<feature type="region of interest" description="Disordered" evidence="8">
    <location>
        <begin position="94"/>
        <end position="117"/>
    </location>
</feature>
<evidence type="ECO:0000256" key="5">
    <source>
        <dbReference type="ARBA" id="ARBA00023274"/>
    </source>
</evidence>
<evidence type="ECO:0000256" key="6">
    <source>
        <dbReference type="HAMAP-Rule" id="MF_01369"/>
    </source>
</evidence>
<keyword evidence="4 6" id="KW-0689">Ribosomal protein</keyword>